<feature type="domain" description="Plastocyanin-like" evidence="7">
    <location>
        <begin position="393"/>
        <end position="510"/>
    </location>
</feature>
<proteinExistence type="predicted"/>
<dbReference type="Pfam" id="PF07731">
    <property type="entry name" value="Cu-oxidase_2"/>
    <property type="match status" value="1"/>
</dbReference>
<feature type="chain" id="PRO_5030652365" evidence="5">
    <location>
        <begin position="21"/>
        <end position="730"/>
    </location>
</feature>
<evidence type="ECO:0000256" key="5">
    <source>
        <dbReference type="SAM" id="SignalP"/>
    </source>
</evidence>
<keyword evidence="3" id="KW-0186">Copper</keyword>
<name>A0A7W8DJ34_9BACT</name>
<gene>
    <name evidence="9" type="ORF">HNQ65_001178</name>
</gene>
<organism evidence="9 10">
    <name type="scientific">Prosthecobacter vanneervenii</name>
    <dbReference type="NCBI Taxonomy" id="48466"/>
    <lineage>
        <taxon>Bacteria</taxon>
        <taxon>Pseudomonadati</taxon>
        <taxon>Verrucomicrobiota</taxon>
        <taxon>Verrucomicrobiia</taxon>
        <taxon>Verrucomicrobiales</taxon>
        <taxon>Verrucomicrobiaceae</taxon>
        <taxon>Prosthecobacter</taxon>
    </lineage>
</organism>
<evidence type="ECO:0000256" key="3">
    <source>
        <dbReference type="ARBA" id="ARBA00023008"/>
    </source>
</evidence>
<dbReference type="InterPro" id="IPR045087">
    <property type="entry name" value="Cu-oxidase_fam"/>
</dbReference>
<dbReference type="CDD" id="cd13874">
    <property type="entry name" value="CuRO_2_CopA"/>
    <property type="match status" value="1"/>
</dbReference>
<dbReference type="Proteomes" id="UP000590740">
    <property type="component" value="Unassembled WGS sequence"/>
</dbReference>
<reference evidence="9 10" key="1">
    <citation type="submission" date="2020-08" db="EMBL/GenBank/DDBJ databases">
        <title>Genomic Encyclopedia of Type Strains, Phase IV (KMG-IV): sequencing the most valuable type-strain genomes for metagenomic binning, comparative biology and taxonomic classification.</title>
        <authorList>
            <person name="Goeker M."/>
        </authorList>
    </citation>
    <scope>NUCLEOTIDE SEQUENCE [LARGE SCALE GENOMIC DNA]</scope>
    <source>
        <strain evidence="9 10">DSM 12252</strain>
    </source>
</reference>
<evidence type="ECO:0000256" key="1">
    <source>
        <dbReference type="ARBA" id="ARBA00022723"/>
    </source>
</evidence>
<dbReference type="PROSITE" id="PS51257">
    <property type="entry name" value="PROKAR_LIPOPROTEIN"/>
    <property type="match status" value="1"/>
</dbReference>
<feature type="domain" description="Plastocyanin-like" evidence="6">
    <location>
        <begin position="164"/>
        <end position="319"/>
    </location>
</feature>
<evidence type="ECO:0000313" key="10">
    <source>
        <dbReference type="Proteomes" id="UP000590740"/>
    </source>
</evidence>
<evidence type="ECO:0000259" key="8">
    <source>
        <dbReference type="Pfam" id="PF07732"/>
    </source>
</evidence>
<dbReference type="AlphaFoldDB" id="A0A7W8DJ34"/>
<keyword evidence="1" id="KW-0479">Metal-binding</keyword>
<dbReference type="InterPro" id="IPR001117">
    <property type="entry name" value="Cu-oxidase_2nd"/>
</dbReference>
<dbReference type="PANTHER" id="PTHR11709">
    <property type="entry name" value="MULTI-COPPER OXIDASE"/>
    <property type="match status" value="1"/>
</dbReference>
<dbReference type="GO" id="GO:0016491">
    <property type="term" value="F:oxidoreductase activity"/>
    <property type="evidence" value="ECO:0007669"/>
    <property type="project" value="UniProtKB-KW"/>
</dbReference>
<dbReference type="PROSITE" id="PS00080">
    <property type="entry name" value="MULTICOPPER_OXIDASE2"/>
    <property type="match status" value="1"/>
</dbReference>
<dbReference type="PANTHER" id="PTHR11709:SF394">
    <property type="entry name" value="FI03373P-RELATED"/>
    <property type="match status" value="1"/>
</dbReference>
<feature type="signal peptide" evidence="5">
    <location>
        <begin position="1"/>
        <end position="20"/>
    </location>
</feature>
<evidence type="ECO:0000313" key="9">
    <source>
        <dbReference type="EMBL" id="MBB5031610.1"/>
    </source>
</evidence>
<accession>A0A7W8DJ34</accession>
<keyword evidence="5" id="KW-0732">Signal</keyword>
<dbReference type="Pfam" id="PF00394">
    <property type="entry name" value="Cu-oxidase"/>
    <property type="match status" value="1"/>
</dbReference>
<dbReference type="InterPro" id="IPR011707">
    <property type="entry name" value="Cu-oxidase-like_N"/>
</dbReference>
<evidence type="ECO:0000256" key="2">
    <source>
        <dbReference type="ARBA" id="ARBA00023002"/>
    </source>
</evidence>
<evidence type="ECO:0000259" key="7">
    <source>
        <dbReference type="Pfam" id="PF07731"/>
    </source>
</evidence>
<evidence type="ECO:0000256" key="4">
    <source>
        <dbReference type="SAM" id="MobiDB-lite"/>
    </source>
</evidence>
<dbReference type="SUPFAM" id="SSF49503">
    <property type="entry name" value="Cupredoxins"/>
    <property type="match status" value="3"/>
</dbReference>
<dbReference type="InterPro" id="IPR034282">
    <property type="entry name" value="CuRO_2_CopA"/>
</dbReference>
<comment type="caution">
    <text evidence="9">The sequence shown here is derived from an EMBL/GenBank/DDBJ whole genome shotgun (WGS) entry which is preliminary data.</text>
</comment>
<sequence>MKTLSLLASAVLLAPGAALACDTCKKTQPASGQRVVEYDLHISEQRLAPAGRQVRVLTINGGIPGPVLRFREGDFARIRVHNDLRNEETSTHWHGLLLPNKEDGVPYVTTPPIKPGTTHTFEFQLRQSGTYWFHSHTHLQEQSGVYGGIVVEPHGGEPMKADREQVLILSDWTNTDPHEVMRMLMRGSDYFGLMRKNSQTILGAWQRGNLKDYFLREWNRMVPMDVSDVGYHAFLINGQRQTRITGRPGERVRLRVINASAATYYHLSSSSGPMTIVAADGPPVQPVQVGSFLMAIAETYDLIITIPASGEYELRATAQDGSGYASASFGEGERHAAQSPPRPNLYQMDQMLALSLEEQEADPRAPLRLPRPGSPYKLLKATHDTTLPSKLPRRRITLHLTGDMVRYVWSFDGKTIAQEPYIKIRKGEIIELELVNDSMMHHPIHLHGHFFRLLMGGGSRSPLKHTVDVPPMGRRLLEFEANEDKDWMFHCHILYHMMSGMARVFRYEPDDAAETPHHGAAMSEAAADTLANAAGLTGMSAVSHAAHTAKPRSFLSHDHAAGLGEHAHDMSYVWGAASLQTQMSNGLLSWMNPKNNLLLFWELGWRRKPYTEHEVDAIYQRYFNMNFQAYAGFRFANHGGGNRIIAGFNYRLPLMFLADFTVDSNGNGRFQLSKRFQLTPRLGVSGYAFYDTGSRWEWSTSADYTLARNVSLSASYHSDYGPGVGLIIRF</sequence>
<dbReference type="InterPro" id="IPR034279">
    <property type="entry name" value="CuRO_3_CopA"/>
</dbReference>
<evidence type="ECO:0000259" key="6">
    <source>
        <dbReference type="Pfam" id="PF00394"/>
    </source>
</evidence>
<keyword evidence="2" id="KW-0560">Oxidoreductase</keyword>
<dbReference type="Gene3D" id="2.60.40.420">
    <property type="entry name" value="Cupredoxins - blue copper proteins"/>
    <property type="match status" value="3"/>
</dbReference>
<dbReference type="RefSeq" id="WP_184338550.1">
    <property type="nucleotide sequence ID" value="NZ_JACHIG010000002.1"/>
</dbReference>
<keyword evidence="10" id="KW-1185">Reference proteome</keyword>
<feature type="domain" description="Plastocyanin-like" evidence="8">
    <location>
        <begin position="44"/>
        <end position="154"/>
    </location>
</feature>
<dbReference type="EMBL" id="JACHIG010000002">
    <property type="protein sequence ID" value="MBB5031610.1"/>
    <property type="molecule type" value="Genomic_DNA"/>
</dbReference>
<protein>
    <submittedName>
        <fullName evidence="9">FtsP/CotA-like multicopper oxidase with cupredoxin domain</fullName>
    </submittedName>
</protein>
<dbReference type="InterPro" id="IPR008972">
    <property type="entry name" value="Cupredoxin"/>
</dbReference>
<dbReference type="InterPro" id="IPR011706">
    <property type="entry name" value="Cu-oxidase_C"/>
</dbReference>
<dbReference type="InterPro" id="IPR002355">
    <property type="entry name" value="Cu_oxidase_Cu_BS"/>
</dbReference>
<dbReference type="Pfam" id="PF07732">
    <property type="entry name" value="Cu-oxidase_3"/>
    <property type="match status" value="1"/>
</dbReference>
<dbReference type="GO" id="GO:0005507">
    <property type="term" value="F:copper ion binding"/>
    <property type="evidence" value="ECO:0007669"/>
    <property type="project" value="InterPro"/>
</dbReference>
<feature type="region of interest" description="Disordered" evidence="4">
    <location>
        <begin position="323"/>
        <end position="343"/>
    </location>
</feature>
<dbReference type="CDD" id="cd13896">
    <property type="entry name" value="CuRO_3_CopA"/>
    <property type="match status" value="1"/>
</dbReference>